<evidence type="ECO:0008006" key="5">
    <source>
        <dbReference type="Google" id="ProtNLM"/>
    </source>
</evidence>
<dbReference type="InParanoid" id="A0A2K2DBR1"/>
<gene>
    <name evidence="2" type="ORF">BRADI_2g34215v3</name>
</gene>
<feature type="region of interest" description="Disordered" evidence="1">
    <location>
        <begin position="175"/>
        <end position="204"/>
    </location>
</feature>
<reference evidence="3" key="3">
    <citation type="submission" date="2018-08" db="UniProtKB">
        <authorList>
            <consortium name="EnsemblPlants"/>
        </authorList>
    </citation>
    <scope>IDENTIFICATION</scope>
    <source>
        <strain evidence="3">cv. Bd21</strain>
    </source>
</reference>
<reference evidence="2" key="2">
    <citation type="submission" date="2017-06" db="EMBL/GenBank/DDBJ databases">
        <title>WGS assembly of Brachypodium distachyon.</title>
        <authorList>
            <consortium name="The International Brachypodium Initiative"/>
            <person name="Lucas S."/>
            <person name="Harmon-Smith M."/>
            <person name="Lail K."/>
            <person name="Tice H."/>
            <person name="Grimwood J."/>
            <person name="Bruce D."/>
            <person name="Barry K."/>
            <person name="Shu S."/>
            <person name="Lindquist E."/>
            <person name="Wang M."/>
            <person name="Pitluck S."/>
            <person name="Vogel J.P."/>
            <person name="Garvin D.F."/>
            <person name="Mockler T.C."/>
            <person name="Schmutz J."/>
            <person name="Rokhsar D."/>
            <person name="Bevan M.W."/>
        </authorList>
    </citation>
    <scope>NUCLEOTIDE SEQUENCE</scope>
    <source>
        <strain evidence="2">Bd21</strain>
    </source>
</reference>
<evidence type="ECO:0000313" key="3">
    <source>
        <dbReference type="EnsemblPlants" id="PNT71713"/>
    </source>
</evidence>
<dbReference type="EMBL" id="CM000881">
    <property type="protein sequence ID" value="PNT71713.1"/>
    <property type="molecule type" value="Genomic_DNA"/>
</dbReference>
<accession>A0A2K2DBR1</accession>
<name>A0A2K2DBR1_BRADI</name>
<sequence length="204" mass="23443">MSIGGRWWWKLESEKGIWKDLIHQKYLRGGGVFQASRRPGAFACWSDLLHLKDINLQGRCIIIGDGRTTDFWGDACLTIGADTRPFSQYFWWISKYLPISRNLQIMGVAAICWAIWKIRNKDCFEKKLIRSLAEIVYYACAFLRYWAGLQNESERHNLLAGAGALQAEALRHHEGQARVDKRKLKEHADSAGGDKKQKMDDEVV</sequence>
<dbReference type="EnsemblPlants" id="PNT71713">
    <property type="protein sequence ID" value="PNT71713"/>
    <property type="gene ID" value="BRADI_2g34215v3"/>
</dbReference>
<dbReference type="FunCoup" id="A0A2K2DBR1">
    <property type="interactions" value="187"/>
</dbReference>
<dbReference type="OrthoDB" id="689430at2759"/>
<evidence type="ECO:0000313" key="2">
    <source>
        <dbReference type="EMBL" id="PNT71713.1"/>
    </source>
</evidence>
<protein>
    <recommendedName>
        <fullName evidence="5">Reverse transcriptase zinc-binding domain-containing protein</fullName>
    </recommendedName>
</protein>
<evidence type="ECO:0000313" key="4">
    <source>
        <dbReference type="Proteomes" id="UP000008810"/>
    </source>
</evidence>
<keyword evidence="4" id="KW-1185">Reference proteome</keyword>
<proteinExistence type="predicted"/>
<evidence type="ECO:0000256" key="1">
    <source>
        <dbReference type="SAM" id="MobiDB-lite"/>
    </source>
</evidence>
<organism evidence="2">
    <name type="scientific">Brachypodium distachyon</name>
    <name type="common">Purple false brome</name>
    <name type="synonym">Trachynia distachya</name>
    <dbReference type="NCBI Taxonomy" id="15368"/>
    <lineage>
        <taxon>Eukaryota</taxon>
        <taxon>Viridiplantae</taxon>
        <taxon>Streptophyta</taxon>
        <taxon>Embryophyta</taxon>
        <taxon>Tracheophyta</taxon>
        <taxon>Spermatophyta</taxon>
        <taxon>Magnoliopsida</taxon>
        <taxon>Liliopsida</taxon>
        <taxon>Poales</taxon>
        <taxon>Poaceae</taxon>
        <taxon>BOP clade</taxon>
        <taxon>Pooideae</taxon>
        <taxon>Stipodae</taxon>
        <taxon>Brachypodieae</taxon>
        <taxon>Brachypodium</taxon>
    </lineage>
</organism>
<feature type="compositionally biased region" description="Basic and acidic residues" evidence="1">
    <location>
        <begin position="186"/>
        <end position="204"/>
    </location>
</feature>
<dbReference type="Gramene" id="PNT71713">
    <property type="protein sequence ID" value="PNT71713"/>
    <property type="gene ID" value="BRADI_2g34215v3"/>
</dbReference>
<dbReference type="AlphaFoldDB" id="A0A2K2DBR1"/>
<reference evidence="2 3" key="1">
    <citation type="journal article" date="2010" name="Nature">
        <title>Genome sequencing and analysis of the model grass Brachypodium distachyon.</title>
        <authorList>
            <consortium name="International Brachypodium Initiative"/>
        </authorList>
    </citation>
    <scope>NUCLEOTIDE SEQUENCE [LARGE SCALE GENOMIC DNA]</scope>
    <source>
        <strain evidence="2 3">Bd21</strain>
    </source>
</reference>
<dbReference type="Proteomes" id="UP000008810">
    <property type="component" value="Chromosome 2"/>
</dbReference>